<gene>
    <name evidence="12" type="ORF">OTU49_001114</name>
</gene>
<evidence type="ECO:0000256" key="11">
    <source>
        <dbReference type="RuleBase" id="RU363063"/>
    </source>
</evidence>
<evidence type="ECO:0000256" key="2">
    <source>
        <dbReference type="ARBA" id="ARBA00008661"/>
    </source>
</evidence>
<dbReference type="FunFam" id="3.90.550.50:FF:000001">
    <property type="entry name" value="Hexosyltransferase"/>
    <property type="match status" value="1"/>
</dbReference>
<dbReference type="GO" id="GO:0006493">
    <property type="term" value="P:protein O-linked glycosylation"/>
    <property type="evidence" value="ECO:0007669"/>
    <property type="project" value="TreeGrafter"/>
</dbReference>
<evidence type="ECO:0000256" key="7">
    <source>
        <dbReference type="ARBA" id="ARBA00022989"/>
    </source>
</evidence>
<dbReference type="GO" id="GO:0016758">
    <property type="term" value="F:hexosyltransferase activity"/>
    <property type="evidence" value="ECO:0007669"/>
    <property type="project" value="InterPro"/>
</dbReference>
<evidence type="ECO:0000256" key="5">
    <source>
        <dbReference type="ARBA" id="ARBA00022692"/>
    </source>
</evidence>
<dbReference type="PANTHER" id="PTHR11214:SF235">
    <property type="entry name" value="HEXOSYLTRANSFERASE"/>
    <property type="match status" value="1"/>
</dbReference>
<keyword evidence="3 11" id="KW-0328">Glycosyltransferase</keyword>
<keyword evidence="4" id="KW-0808">Transferase</keyword>
<comment type="similarity">
    <text evidence="2 11">Belongs to the glycosyltransferase 31 family.</text>
</comment>
<evidence type="ECO:0000256" key="10">
    <source>
        <dbReference type="ARBA" id="ARBA00023180"/>
    </source>
</evidence>
<organism evidence="12 13">
    <name type="scientific">Cherax quadricarinatus</name>
    <name type="common">Australian red claw crayfish</name>
    <dbReference type="NCBI Taxonomy" id="27406"/>
    <lineage>
        <taxon>Eukaryota</taxon>
        <taxon>Metazoa</taxon>
        <taxon>Ecdysozoa</taxon>
        <taxon>Arthropoda</taxon>
        <taxon>Crustacea</taxon>
        <taxon>Multicrustacea</taxon>
        <taxon>Malacostraca</taxon>
        <taxon>Eumalacostraca</taxon>
        <taxon>Eucarida</taxon>
        <taxon>Decapoda</taxon>
        <taxon>Pleocyemata</taxon>
        <taxon>Astacidea</taxon>
        <taxon>Parastacoidea</taxon>
        <taxon>Parastacidae</taxon>
        <taxon>Cherax</taxon>
    </lineage>
</organism>
<keyword evidence="5 11" id="KW-0812">Transmembrane</keyword>
<keyword evidence="13" id="KW-1185">Reference proteome</keyword>
<dbReference type="EMBL" id="JARKIK010000024">
    <property type="protein sequence ID" value="KAK8743508.1"/>
    <property type="molecule type" value="Genomic_DNA"/>
</dbReference>
<comment type="subcellular location">
    <subcellularLocation>
        <location evidence="1 11">Golgi apparatus membrane</location>
        <topology evidence="1 11">Single-pass type II membrane protein</topology>
    </subcellularLocation>
</comment>
<dbReference type="AlphaFoldDB" id="A0AAW0XU70"/>
<dbReference type="Gene3D" id="3.90.550.50">
    <property type="match status" value="1"/>
</dbReference>
<evidence type="ECO:0000256" key="1">
    <source>
        <dbReference type="ARBA" id="ARBA00004323"/>
    </source>
</evidence>
<evidence type="ECO:0000256" key="3">
    <source>
        <dbReference type="ARBA" id="ARBA00022676"/>
    </source>
</evidence>
<keyword evidence="10" id="KW-0325">Glycoprotein</keyword>
<evidence type="ECO:0000256" key="9">
    <source>
        <dbReference type="ARBA" id="ARBA00023136"/>
    </source>
</evidence>
<comment type="caution">
    <text evidence="12">The sequence shown here is derived from an EMBL/GenBank/DDBJ whole genome shotgun (WGS) entry which is preliminary data.</text>
</comment>
<dbReference type="PANTHER" id="PTHR11214">
    <property type="entry name" value="BETA-1,3-N-ACETYLGLUCOSAMINYLTRANSFERASE"/>
    <property type="match status" value="1"/>
</dbReference>
<accession>A0AAW0XU70</accession>
<feature type="transmembrane region" description="Helical" evidence="11">
    <location>
        <begin position="36"/>
        <end position="54"/>
    </location>
</feature>
<dbReference type="Pfam" id="PF01762">
    <property type="entry name" value="Galactosyl_T"/>
    <property type="match status" value="1"/>
</dbReference>
<protein>
    <recommendedName>
        <fullName evidence="11">Hexosyltransferase</fullName>
        <ecNumber evidence="11">2.4.1.-</ecNumber>
    </recommendedName>
</protein>
<dbReference type="EC" id="2.4.1.-" evidence="11"/>
<sequence>MPLSRFVKKSLCNLSVNARCQTVAIMMKQVTGCHPGGLLLVCLTLAVVFMIGVWQDPATHKLITPSPVSVHPLYPSRVPLLDLPGFTYIINNDVCSADVFIIVIIHTHPANRMERDLMRQHIPEEDLRDLGMRRVFLLARAEWEDQELYHKTSQWSINEENLMHHDIIQGNFKEHYHNLTYKHIMGLQWATHYCPHTKFIIKMDDDIAVDLYQFRDKLRTRFWGRKNLILGLMQIEAKPVRNKASKWYVSEKEYPEKYYAPFMSGWAYAMTMDAASAIVAESIKWPYFWIDDVHVTGTLAEKVGVKREGLNRFYTLHVDHLHCCVELPNNADYFCDFLVGPSEGDPDVLGKVWDHARSCYINPCQRRPPEISVSKTCVRAKLPPLAPLGKGHGEIVKVYGPFL</sequence>
<dbReference type="GO" id="GO:0000139">
    <property type="term" value="C:Golgi membrane"/>
    <property type="evidence" value="ECO:0007669"/>
    <property type="project" value="UniProtKB-SubCell"/>
</dbReference>
<name>A0AAW0XU70_CHEQU</name>
<proteinExistence type="inferred from homology"/>
<evidence type="ECO:0000313" key="12">
    <source>
        <dbReference type="EMBL" id="KAK8743508.1"/>
    </source>
</evidence>
<evidence type="ECO:0000256" key="6">
    <source>
        <dbReference type="ARBA" id="ARBA00022968"/>
    </source>
</evidence>
<dbReference type="InterPro" id="IPR002659">
    <property type="entry name" value="Glyco_trans_31"/>
</dbReference>
<keyword evidence="9 11" id="KW-0472">Membrane</keyword>
<reference evidence="12 13" key="1">
    <citation type="journal article" date="2024" name="BMC Genomics">
        <title>Genome assembly of redclaw crayfish (Cherax quadricarinatus) provides insights into its immune adaptation and hypoxia tolerance.</title>
        <authorList>
            <person name="Liu Z."/>
            <person name="Zheng J."/>
            <person name="Li H."/>
            <person name="Fang K."/>
            <person name="Wang S."/>
            <person name="He J."/>
            <person name="Zhou D."/>
            <person name="Weng S."/>
            <person name="Chi M."/>
            <person name="Gu Z."/>
            <person name="He J."/>
            <person name="Li F."/>
            <person name="Wang M."/>
        </authorList>
    </citation>
    <scope>NUCLEOTIDE SEQUENCE [LARGE SCALE GENOMIC DNA]</scope>
    <source>
        <strain evidence="12">ZL_2023a</strain>
    </source>
</reference>
<evidence type="ECO:0000313" key="13">
    <source>
        <dbReference type="Proteomes" id="UP001445076"/>
    </source>
</evidence>
<evidence type="ECO:0000256" key="8">
    <source>
        <dbReference type="ARBA" id="ARBA00023034"/>
    </source>
</evidence>
<keyword evidence="6 11" id="KW-0735">Signal-anchor</keyword>
<evidence type="ECO:0000256" key="4">
    <source>
        <dbReference type="ARBA" id="ARBA00022679"/>
    </source>
</evidence>
<keyword evidence="8 11" id="KW-0333">Golgi apparatus</keyword>
<keyword evidence="7 11" id="KW-1133">Transmembrane helix</keyword>
<dbReference type="Proteomes" id="UP001445076">
    <property type="component" value="Unassembled WGS sequence"/>
</dbReference>